<organism evidence="14 15">
    <name type="scientific">Campylobacter geochelonis</name>
    <dbReference type="NCBI Taxonomy" id="1780362"/>
    <lineage>
        <taxon>Bacteria</taxon>
        <taxon>Pseudomonadati</taxon>
        <taxon>Campylobacterota</taxon>
        <taxon>Epsilonproteobacteria</taxon>
        <taxon>Campylobacterales</taxon>
        <taxon>Campylobacteraceae</taxon>
        <taxon>Campylobacter</taxon>
    </lineage>
</organism>
<evidence type="ECO:0000256" key="13">
    <source>
        <dbReference type="PIRSR" id="PIRSR006105-2"/>
    </source>
</evidence>
<evidence type="ECO:0000256" key="4">
    <source>
        <dbReference type="ARBA" id="ARBA00022448"/>
    </source>
</evidence>
<evidence type="ECO:0000256" key="12">
    <source>
        <dbReference type="PIRSR" id="PIRSR006105-1"/>
    </source>
</evidence>
<dbReference type="PANTHER" id="PTHR38604">
    <property type="entry name" value="PERIPLASMIC NITRATE REDUCTASE, ELECTRON TRANSFER SUBUNIT"/>
    <property type="match status" value="1"/>
</dbReference>
<dbReference type="InterPro" id="IPR036280">
    <property type="entry name" value="Multihaem_cyt_sf"/>
</dbReference>
<dbReference type="PANTHER" id="PTHR38604:SF1">
    <property type="entry name" value="PERIPLASMIC NITRATE REDUCTASE, ELECTRON TRANSFER SUBUNIT"/>
    <property type="match status" value="1"/>
</dbReference>
<evidence type="ECO:0000256" key="3">
    <source>
        <dbReference type="ARBA" id="ARBA00013773"/>
    </source>
</evidence>
<dbReference type="EMBL" id="FIZP01000003">
    <property type="protein sequence ID" value="CZE47568.1"/>
    <property type="molecule type" value="Genomic_DNA"/>
</dbReference>
<dbReference type="InterPro" id="IPR005591">
    <property type="entry name" value="NapB"/>
</dbReference>
<evidence type="ECO:0000256" key="2">
    <source>
        <dbReference type="ARBA" id="ARBA00007368"/>
    </source>
</evidence>
<evidence type="ECO:0000256" key="6">
    <source>
        <dbReference type="ARBA" id="ARBA00022723"/>
    </source>
</evidence>
<feature type="binding site" description="axial binding residue" evidence="13">
    <location>
        <position position="104"/>
    </location>
    <ligand>
        <name>heme c</name>
        <dbReference type="ChEBI" id="CHEBI:61717"/>
        <label>2</label>
    </ligand>
    <ligandPart>
        <name>Fe</name>
        <dbReference type="ChEBI" id="CHEBI:18248"/>
    </ligandPart>
</feature>
<accession>A0A128EGZ9</accession>
<dbReference type="GO" id="GO:0046872">
    <property type="term" value="F:metal ion binding"/>
    <property type="evidence" value="ECO:0007669"/>
    <property type="project" value="UniProtKB-KW"/>
</dbReference>
<evidence type="ECO:0000256" key="5">
    <source>
        <dbReference type="ARBA" id="ARBA00022617"/>
    </source>
</evidence>
<gene>
    <name evidence="14" type="primary">napB</name>
    <name evidence="14" type="ORF">ERS672216_00963</name>
</gene>
<keyword evidence="6 13" id="KW-0479">Metal-binding</keyword>
<keyword evidence="15" id="KW-1185">Reference proteome</keyword>
<dbReference type="SUPFAM" id="SSF48695">
    <property type="entry name" value="Multiheme cytochromes"/>
    <property type="match status" value="1"/>
</dbReference>
<feature type="binding site" description="axial binding residue" evidence="13">
    <location>
        <position position="68"/>
    </location>
    <ligand>
        <name>heme c</name>
        <dbReference type="ChEBI" id="CHEBI:61717"/>
        <label>1</label>
    </ligand>
    <ligandPart>
        <name>Fe</name>
        <dbReference type="ChEBI" id="CHEBI:18248"/>
    </ligandPart>
</feature>
<dbReference type="Pfam" id="PF03892">
    <property type="entry name" value="NapB"/>
    <property type="match status" value="1"/>
</dbReference>
<feature type="binding site" description="covalent" evidence="12">
    <location>
        <position position="86"/>
    </location>
    <ligand>
        <name>heme c</name>
        <dbReference type="ChEBI" id="CHEBI:61717"/>
        <label>1</label>
    </ligand>
</feature>
<feature type="binding site" description="axial binding residue" evidence="13">
    <location>
        <position position="129"/>
    </location>
    <ligand>
        <name>heme c</name>
        <dbReference type="ChEBI" id="CHEBI:61717"/>
        <label>2</label>
    </ligand>
    <ligandPart>
        <name>Fe</name>
        <dbReference type="ChEBI" id="CHEBI:18248"/>
    </ligandPart>
</feature>
<dbReference type="AlphaFoldDB" id="A0A128EGZ9"/>
<evidence type="ECO:0000256" key="1">
    <source>
        <dbReference type="ARBA" id="ARBA00004418"/>
    </source>
</evidence>
<feature type="binding site" description="covalent" evidence="12">
    <location>
        <position position="128"/>
    </location>
    <ligand>
        <name>heme c</name>
        <dbReference type="ChEBI" id="CHEBI:61717"/>
        <label>2</label>
    </ligand>
</feature>
<comment type="similarity">
    <text evidence="2">Belongs to the NapB family.</text>
</comment>
<evidence type="ECO:0000256" key="7">
    <source>
        <dbReference type="ARBA" id="ARBA00022729"/>
    </source>
</evidence>
<keyword evidence="9" id="KW-0249">Electron transport</keyword>
<dbReference type="GO" id="GO:0009061">
    <property type="term" value="P:anaerobic respiration"/>
    <property type="evidence" value="ECO:0007669"/>
    <property type="project" value="InterPro"/>
</dbReference>
<dbReference type="Proteomes" id="UP000069632">
    <property type="component" value="Unassembled WGS sequence"/>
</dbReference>
<evidence type="ECO:0000313" key="15">
    <source>
        <dbReference type="Proteomes" id="UP000069632"/>
    </source>
</evidence>
<evidence type="ECO:0000256" key="9">
    <source>
        <dbReference type="ARBA" id="ARBA00022982"/>
    </source>
</evidence>
<reference evidence="14 15" key="1">
    <citation type="submission" date="2016-02" db="EMBL/GenBank/DDBJ databases">
        <authorList>
            <consortium name="Pathogen Informatics"/>
        </authorList>
    </citation>
    <scope>NUCLEOTIDE SEQUENCE [LARGE SCALE GENOMIC DNA]</scope>
    <source>
        <strain evidence="14 15">RC20</strain>
    </source>
</reference>
<feature type="binding site" description="axial binding residue" evidence="13">
    <location>
        <position position="87"/>
    </location>
    <ligand>
        <name>heme c</name>
        <dbReference type="ChEBI" id="CHEBI:61717"/>
        <label>1</label>
    </ligand>
    <ligandPart>
        <name>Fe</name>
        <dbReference type="ChEBI" id="CHEBI:18248"/>
    </ligandPart>
</feature>
<dbReference type="Gene3D" id="1.10.1130.10">
    <property type="entry name" value="Flavocytochrome C3, Chain A"/>
    <property type="match status" value="1"/>
</dbReference>
<comment type="subcellular location">
    <subcellularLocation>
        <location evidence="1">Periplasm</location>
    </subcellularLocation>
</comment>
<dbReference type="OrthoDB" id="13290at2"/>
<keyword evidence="10 13" id="KW-0408">Iron</keyword>
<evidence type="ECO:0000313" key="14">
    <source>
        <dbReference type="EMBL" id="CZE47568.1"/>
    </source>
</evidence>
<keyword evidence="5 12" id="KW-0349">Heme</keyword>
<keyword evidence="8" id="KW-0574">Periplasm</keyword>
<keyword evidence="4" id="KW-0813">Transport</keyword>
<dbReference type="RefSeq" id="WP_075494740.1">
    <property type="nucleotide sequence ID" value="NZ_CP053844.1"/>
</dbReference>
<evidence type="ECO:0000256" key="10">
    <source>
        <dbReference type="ARBA" id="ARBA00023004"/>
    </source>
</evidence>
<comment type="PTM">
    <text evidence="12">Binds 2 heme C groups per subunit.</text>
</comment>
<name>A0A128EGZ9_9BACT</name>
<keyword evidence="7" id="KW-0732">Signal</keyword>
<feature type="binding site" description="covalent" evidence="12">
    <location>
        <position position="125"/>
    </location>
    <ligand>
        <name>heme c</name>
        <dbReference type="ChEBI" id="CHEBI:61717"/>
        <label>2</label>
    </ligand>
</feature>
<dbReference type="GO" id="GO:0042597">
    <property type="term" value="C:periplasmic space"/>
    <property type="evidence" value="ECO:0007669"/>
    <property type="project" value="UniProtKB-SubCell"/>
</dbReference>
<protein>
    <recommendedName>
        <fullName evidence="3">Periplasmic nitrate reductase, electron transfer subunit</fullName>
    </recommendedName>
    <alternativeName>
        <fullName evidence="11">Diheme cytochrome c NapB</fullName>
    </alternativeName>
</protein>
<feature type="binding site" description="covalent" evidence="12">
    <location>
        <position position="83"/>
    </location>
    <ligand>
        <name>heme c</name>
        <dbReference type="ChEBI" id="CHEBI:61717"/>
        <label>1</label>
    </ligand>
</feature>
<sequence length="167" mass="18235">MKKVLLSTMAVAALWAAQIDDANIGLRKANLLDENKVKLVDVNYTADAPGLATKYTRSFENAPPLISHDLEGLVPITKDLNMCITCHMPDVAKDVGATSVPKSHLVDLRTGKSDKGQLDGSRYECTICHVPQANMPVLVKNDFDPKFREESSKTSSNLLDILNQGVK</sequence>
<evidence type="ECO:0000256" key="11">
    <source>
        <dbReference type="ARBA" id="ARBA00031832"/>
    </source>
</evidence>
<proteinExistence type="inferred from homology"/>
<evidence type="ECO:0000256" key="8">
    <source>
        <dbReference type="ARBA" id="ARBA00022764"/>
    </source>
</evidence>
<dbReference type="PIRSF" id="PIRSF006105">
    <property type="entry name" value="NapB"/>
    <property type="match status" value="1"/>
</dbReference>